<dbReference type="WBParaSite" id="HPBE_0001900201-mRNA-1">
    <property type="protein sequence ID" value="HPBE_0001900201-mRNA-1"/>
    <property type="gene ID" value="HPBE_0001900201"/>
</dbReference>
<dbReference type="Pfam" id="PF00098">
    <property type="entry name" value="zf-CCHC"/>
    <property type="match status" value="1"/>
</dbReference>
<dbReference type="Proteomes" id="UP000050761">
    <property type="component" value="Unassembled WGS sequence"/>
</dbReference>
<accession>A0A3P8AH63</accession>
<name>A0A183GAG2_HELPZ</name>
<dbReference type="GO" id="GO:0008270">
    <property type="term" value="F:zinc ion binding"/>
    <property type="evidence" value="ECO:0007669"/>
    <property type="project" value="InterPro"/>
</dbReference>
<feature type="region of interest" description="Disordered" evidence="1">
    <location>
        <begin position="27"/>
        <end position="52"/>
    </location>
</feature>
<gene>
    <name evidence="3" type="ORF">HPBE_LOCUS19001</name>
</gene>
<feature type="compositionally biased region" description="Polar residues" evidence="1">
    <location>
        <begin position="417"/>
        <end position="433"/>
    </location>
</feature>
<evidence type="ECO:0000256" key="1">
    <source>
        <dbReference type="SAM" id="MobiDB-lite"/>
    </source>
</evidence>
<dbReference type="EMBL" id="UZAH01031060">
    <property type="protein sequence ID" value="VDP13657.1"/>
    <property type="molecule type" value="Genomic_DNA"/>
</dbReference>
<feature type="region of interest" description="Disordered" evidence="1">
    <location>
        <begin position="414"/>
        <end position="442"/>
    </location>
</feature>
<dbReference type="GO" id="GO:0003676">
    <property type="term" value="F:nucleic acid binding"/>
    <property type="evidence" value="ECO:0007669"/>
    <property type="project" value="InterPro"/>
</dbReference>
<protein>
    <submittedName>
        <fullName evidence="5">CCHC-type domain-containing protein</fullName>
    </submittedName>
</protein>
<dbReference type="AlphaFoldDB" id="A0A183GAG2"/>
<organism evidence="4 5">
    <name type="scientific">Heligmosomoides polygyrus</name>
    <name type="common">Parasitic roundworm</name>
    <dbReference type="NCBI Taxonomy" id="6339"/>
    <lineage>
        <taxon>Eukaryota</taxon>
        <taxon>Metazoa</taxon>
        <taxon>Ecdysozoa</taxon>
        <taxon>Nematoda</taxon>
        <taxon>Chromadorea</taxon>
        <taxon>Rhabditida</taxon>
        <taxon>Rhabditina</taxon>
        <taxon>Rhabditomorpha</taxon>
        <taxon>Strongyloidea</taxon>
        <taxon>Heligmosomidae</taxon>
        <taxon>Heligmosomoides</taxon>
    </lineage>
</organism>
<sequence>MPIVKGVADCRRDACERDQERLPPALLAAPSPVNSRTYRGPSTCRPQSIPSSVHSRLTASNVELLDAFRDNGNVMGPAPRPRDRDEDIGCFCLERTKQEPGPTTTGSIDSPIQCFNCGGTGHYSRAAFEGAPEAVTITSGVCSFPIADVANDEIMLAHSRTNVLCDVHFSESPASIVALRALWNLVKDFLPYHSEEAWRALAVLKNAEDDRDSHWLHGQIPNLRAFPLQILMTIPDMPLEAGWTKGRPVIAWIDVAPSLTHLKVHKVTALPVQRELVVILDAYHWSHAAVIRAVENHGCRVGTNVFVDLYVKLDKPPVCVRHHLAAVTQFAETVKSIAEFANVPLIRYVSDSAAAEERVPLPVDLNEVLKNLGETYETRLTSDQLKACRKFREGRIRYEYYAAREDGLLEIPEDARSTCSPNGTSPRPYQGNGQYFIRGQPP</sequence>
<feature type="domain" description="CCHC-type" evidence="2">
    <location>
        <begin position="113"/>
        <end position="125"/>
    </location>
</feature>
<evidence type="ECO:0000313" key="3">
    <source>
        <dbReference type="EMBL" id="VDP13657.1"/>
    </source>
</evidence>
<proteinExistence type="predicted"/>
<keyword evidence="4" id="KW-1185">Reference proteome</keyword>
<reference evidence="5" key="2">
    <citation type="submission" date="2019-09" db="UniProtKB">
        <authorList>
            <consortium name="WormBaseParasite"/>
        </authorList>
    </citation>
    <scope>IDENTIFICATION</scope>
</reference>
<dbReference type="InterPro" id="IPR001878">
    <property type="entry name" value="Znf_CCHC"/>
</dbReference>
<evidence type="ECO:0000313" key="5">
    <source>
        <dbReference type="WBParaSite" id="HPBE_0001900201-mRNA-1"/>
    </source>
</evidence>
<reference evidence="3 4" key="1">
    <citation type="submission" date="2018-11" db="EMBL/GenBank/DDBJ databases">
        <authorList>
            <consortium name="Pathogen Informatics"/>
        </authorList>
    </citation>
    <scope>NUCLEOTIDE SEQUENCE [LARGE SCALE GENOMIC DNA]</scope>
</reference>
<accession>A0A183GAG2</accession>
<evidence type="ECO:0000259" key="2">
    <source>
        <dbReference type="Pfam" id="PF00098"/>
    </source>
</evidence>
<evidence type="ECO:0000313" key="4">
    <source>
        <dbReference type="Proteomes" id="UP000050761"/>
    </source>
</evidence>